<dbReference type="Pfam" id="PF01894">
    <property type="entry name" value="YjbQ"/>
    <property type="match status" value="1"/>
</dbReference>
<dbReference type="AlphaFoldDB" id="A0A174F4H1"/>
<dbReference type="Proteomes" id="UP000095645">
    <property type="component" value="Unassembled WGS sequence"/>
</dbReference>
<name>A0A174F4H1_9FIRM</name>
<comment type="similarity">
    <text evidence="1">Belongs to the UPF0047 family.</text>
</comment>
<dbReference type="PANTHER" id="PTHR30615">
    <property type="entry name" value="UNCHARACTERIZED PROTEIN YJBQ-RELATED"/>
    <property type="match status" value="1"/>
</dbReference>
<dbReference type="SUPFAM" id="SSF111038">
    <property type="entry name" value="YjbQ-like"/>
    <property type="match status" value="1"/>
</dbReference>
<dbReference type="EMBL" id="CYZP01000029">
    <property type="protein sequence ID" value="CUO43639.1"/>
    <property type="molecule type" value="Genomic_DNA"/>
</dbReference>
<accession>A0A174F4H1</accession>
<reference evidence="2 3" key="1">
    <citation type="submission" date="2015-09" db="EMBL/GenBank/DDBJ databases">
        <authorList>
            <consortium name="Pathogen Informatics"/>
        </authorList>
    </citation>
    <scope>NUCLEOTIDE SEQUENCE [LARGE SCALE GENOMIC DNA]</scope>
    <source>
        <strain evidence="2 3">2789STDY5834861</strain>
    </source>
</reference>
<sequence>MAVLKNIKLSTTYNEVHDITQDVKKVVEESDIQEGICIVHNMHSTAGLAVFSPWDPDGFVDLDEEIRRLVPTRIDFKHQHDTPQDAAGHIKCALLGVTETFIVHNGKLLLGGSQGIYFLEFDGPRNREFYVKVVEDK</sequence>
<dbReference type="RefSeq" id="WP_055058558.1">
    <property type="nucleotide sequence ID" value="NZ_CYZP01000029.1"/>
</dbReference>
<protein>
    <submittedName>
        <fullName evidence="2">Uncharacterized conserved protein</fullName>
    </submittedName>
</protein>
<organism evidence="2 3">
    <name type="scientific">Blautia obeum</name>
    <dbReference type="NCBI Taxonomy" id="40520"/>
    <lineage>
        <taxon>Bacteria</taxon>
        <taxon>Bacillati</taxon>
        <taxon>Bacillota</taxon>
        <taxon>Clostridia</taxon>
        <taxon>Lachnospirales</taxon>
        <taxon>Lachnospiraceae</taxon>
        <taxon>Blautia</taxon>
    </lineage>
</organism>
<evidence type="ECO:0000256" key="1">
    <source>
        <dbReference type="ARBA" id="ARBA00005534"/>
    </source>
</evidence>
<evidence type="ECO:0000313" key="3">
    <source>
        <dbReference type="Proteomes" id="UP000095645"/>
    </source>
</evidence>
<dbReference type="PANTHER" id="PTHR30615:SF8">
    <property type="entry name" value="UPF0047 PROTEIN C4A8.02C"/>
    <property type="match status" value="1"/>
</dbReference>
<dbReference type="NCBIfam" id="TIGR00149">
    <property type="entry name" value="TIGR00149_YjbQ"/>
    <property type="match status" value="1"/>
</dbReference>
<dbReference type="PIRSF" id="PIRSF004681">
    <property type="entry name" value="UCP004681"/>
    <property type="match status" value="1"/>
</dbReference>
<dbReference type="InterPro" id="IPR035917">
    <property type="entry name" value="YjbQ-like_sf"/>
</dbReference>
<evidence type="ECO:0000313" key="2">
    <source>
        <dbReference type="EMBL" id="CUO43639.1"/>
    </source>
</evidence>
<proteinExistence type="inferred from homology"/>
<dbReference type="Gene3D" id="2.60.120.460">
    <property type="entry name" value="YjbQ-like"/>
    <property type="match status" value="1"/>
</dbReference>
<dbReference type="InterPro" id="IPR001602">
    <property type="entry name" value="UPF0047_YjbQ-like"/>
</dbReference>
<gene>
    <name evidence="2" type="ORF">ERS852476_02863</name>
</gene>